<dbReference type="InterPro" id="IPR049054">
    <property type="entry name" value="CN_hydtase_beta-like_N"/>
</dbReference>
<dbReference type="InterPro" id="IPR024690">
    <property type="entry name" value="CN_hydtase_beta_dom_C"/>
</dbReference>
<dbReference type="Gene3D" id="1.10.472.20">
    <property type="entry name" value="Nitrile hydratase, beta subunit"/>
    <property type="match status" value="1"/>
</dbReference>
<reference evidence="8 9" key="1">
    <citation type="submission" date="2024-03" db="EMBL/GenBank/DDBJ databases">
        <title>First Report of Pectobacterium brasiliscabiei causing potato scab in china.</title>
        <authorList>
            <person name="Handique U."/>
        </authorList>
    </citation>
    <scope>NUCLEOTIDE SEQUENCE [LARGE SCALE GENOMIC DNA]</scope>
    <source>
        <strain evidence="8 9">ZRIMU1503</strain>
    </source>
</reference>
<comment type="similarity">
    <text evidence="2 5">Belongs to the nitrile hydratase subunit beta family.</text>
</comment>
<dbReference type="InterPro" id="IPR003168">
    <property type="entry name" value="Nitrile_hydratase_bsu"/>
</dbReference>
<keyword evidence="9" id="KW-1185">Reference proteome</keyword>
<dbReference type="PIRSF" id="PIRSF001427">
    <property type="entry name" value="NHase_beta"/>
    <property type="match status" value="1"/>
</dbReference>
<dbReference type="GO" id="GO:0018822">
    <property type="term" value="F:nitrile hydratase activity"/>
    <property type="evidence" value="ECO:0007669"/>
    <property type="project" value="UniProtKB-EC"/>
</dbReference>
<keyword evidence="3 5" id="KW-0456">Lyase</keyword>
<dbReference type="Gene3D" id="2.30.30.50">
    <property type="match status" value="1"/>
</dbReference>
<protein>
    <recommendedName>
        <fullName evidence="5">Nitrile hydratase subunit beta</fullName>
        <shortName evidence="5">NHase</shortName>
        <ecNumber evidence="5">4.2.1.84</ecNumber>
    </recommendedName>
</protein>
<dbReference type="InterPro" id="IPR042262">
    <property type="entry name" value="CN_hydtase_beta_C"/>
</dbReference>
<evidence type="ECO:0000256" key="4">
    <source>
        <dbReference type="ARBA" id="ARBA00044877"/>
    </source>
</evidence>
<evidence type="ECO:0000259" key="6">
    <source>
        <dbReference type="Pfam" id="PF02211"/>
    </source>
</evidence>
<name>A0ABU8GQI1_9ACTN</name>
<comment type="catalytic activity">
    <reaction evidence="4 5">
        <text>an aliphatic primary amide = an aliphatic nitrile + H2O</text>
        <dbReference type="Rhea" id="RHEA:12673"/>
        <dbReference type="ChEBI" id="CHEBI:15377"/>
        <dbReference type="ChEBI" id="CHEBI:65285"/>
        <dbReference type="ChEBI" id="CHEBI:80291"/>
        <dbReference type="EC" id="4.2.1.84"/>
    </reaction>
</comment>
<evidence type="ECO:0000256" key="1">
    <source>
        <dbReference type="ARBA" id="ARBA00004042"/>
    </source>
</evidence>
<accession>A0ABU8GQI1</accession>
<dbReference type="EMBL" id="JBBAYM010000030">
    <property type="protein sequence ID" value="MEI5614606.1"/>
    <property type="molecule type" value="Genomic_DNA"/>
</dbReference>
<gene>
    <name evidence="8" type="primary">nthB</name>
    <name evidence="8" type="ORF">WB403_36295</name>
</gene>
<evidence type="ECO:0000256" key="5">
    <source>
        <dbReference type="PIRNR" id="PIRNR001427"/>
    </source>
</evidence>
<feature type="domain" description="Nitrile hydratase beta subunit-like N-terminal" evidence="7">
    <location>
        <begin position="1"/>
        <end position="108"/>
    </location>
</feature>
<evidence type="ECO:0000259" key="7">
    <source>
        <dbReference type="Pfam" id="PF21006"/>
    </source>
</evidence>
<sequence>MNGIHDCGGTDGYGPVVPDTDEPLFAGDWEKAAFAMFPMVFAGGYFNLDEFRHSIEKMDPVHYLATPYYAHWVHVVEDYLTRDEDFARALEERTAAYLADPGKALPQTVNQDLVPLVETISSQGGSTRRDSDARARYAVGDKVHVTTDVPFTHTRKAGYVRGRTGEIVLAHGTFVYPDTNATTRDEGPTHVYTVRFTAAELYGEGVGDPRAVLNIDLWEPYLETVAA</sequence>
<evidence type="ECO:0000313" key="8">
    <source>
        <dbReference type="EMBL" id="MEI5614606.1"/>
    </source>
</evidence>
<evidence type="ECO:0000256" key="3">
    <source>
        <dbReference type="ARBA" id="ARBA00023239"/>
    </source>
</evidence>
<dbReference type="Proteomes" id="UP001365781">
    <property type="component" value="Unassembled WGS sequence"/>
</dbReference>
<evidence type="ECO:0000313" key="9">
    <source>
        <dbReference type="Proteomes" id="UP001365781"/>
    </source>
</evidence>
<feature type="domain" description="Nitrile hydratase beta subunit" evidence="6">
    <location>
        <begin position="127"/>
        <end position="223"/>
    </location>
</feature>
<comment type="function">
    <text evidence="1 5">NHase catalyzes the hydration of various nitrile compounds to the corresponding amides.</text>
</comment>
<dbReference type="NCBIfam" id="TIGR03888">
    <property type="entry name" value="nitrile_beta"/>
    <property type="match status" value="1"/>
</dbReference>
<evidence type="ECO:0000256" key="2">
    <source>
        <dbReference type="ARBA" id="ARBA00009098"/>
    </source>
</evidence>
<proteinExistence type="inferred from homology"/>
<dbReference type="Pfam" id="PF21006">
    <property type="entry name" value="NHase_beta_N"/>
    <property type="match status" value="1"/>
</dbReference>
<dbReference type="RefSeq" id="WP_336542562.1">
    <property type="nucleotide sequence ID" value="NZ_JBBAYL010000029.1"/>
</dbReference>
<comment type="caution">
    <text evidence="8">The sequence shown here is derived from an EMBL/GenBank/DDBJ whole genome shotgun (WGS) entry which is preliminary data.</text>
</comment>
<dbReference type="Pfam" id="PF02211">
    <property type="entry name" value="NHase_beta_C"/>
    <property type="match status" value="1"/>
</dbReference>
<dbReference type="InterPro" id="IPR008990">
    <property type="entry name" value="Elect_transpt_acc-like_dom_sf"/>
</dbReference>
<dbReference type="SUPFAM" id="SSF50090">
    <property type="entry name" value="Electron transport accessory proteins"/>
    <property type="match status" value="1"/>
</dbReference>
<dbReference type="EC" id="4.2.1.84" evidence="5"/>
<organism evidence="8 9">
    <name type="scientific">Streptomyces brasiliscabiei</name>
    <dbReference type="NCBI Taxonomy" id="2736302"/>
    <lineage>
        <taxon>Bacteria</taxon>
        <taxon>Bacillati</taxon>
        <taxon>Actinomycetota</taxon>
        <taxon>Actinomycetes</taxon>
        <taxon>Kitasatosporales</taxon>
        <taxon>Streptomycetaceae</taxon>
        <taxon>Streptomyces</taxon>
    </lineage>
</organism>